<gene>
    <name evidence="1" type="ORF">BV22DRAFT_1020374</name>
</gene>
<name>A0ACB8B5T2_9AGAM</name>
<dbReference type="Proteomes" id="UP000790709">
    <property type="component" value="Unassembled WGS sequence"/>
</dbReference>
<sequence length="807" mass="89547">MQRPATLRWLVISLASLVLLSAAIGIVAATTLYNGKPYRAPGAQKITMDHVFNGTFSPSMKGLNWVPEAGDGVFSIFQDYQIKLIDLKTNTTTTLVSMTDVKDQSGKTVYWADWKLSADMKYILVKADRVKQWRHSSFGNYYVHNLETKATFPIVPPSHPPVTAYATWSPTGQSIAFVASNDLYVLPSPSASTSPIRITTTGNTSLFHGVPDWIYEEEVFEDEFALWWSPDSSKLAFLSLDETAVDEYTFPVYNPTDNASTVNPYTKDVVIKYPKPGYNNPLASVNVFDLGRYLAGGEASAGVYPVTDAISELNWEGRFPVDNSVITEVTWVGNATLIVKEVNRAADSGNVVLFNTNSERKATGVVVRKLGKDGEEDDGGWIEGGQNIHALPESLLSGSSSAYLDIIPSKDGYNHIALFEPADSSTPRFLTSGAWEVTGGIQAVDAQRGLVYFQAARPSVERHIYSVPISLGDSSNPVEPTPLTDESTPSSYTASFSPGSGFYLLNYQGPSAPWQRVIQVDNTDFDYVLTDNAKLNTTLSLFETPVVTYSTIDSEGYELNVKEMRPPRMDDSGRTKYAVLFFVYGGPGSQQVNMNYKRDWHEYLVCTLQYIVVVVDGRGTGFKGRTLRNPVRNNLGYWETQDQINAARIWAGKDYVDPKRIGVWGWSYGGFMASKVAEADAGIHSLAMAIAPVISWRLYDSVYTERYMGLPDANPGGYINASISHVDGFRNIDYLLGHGSGDDNVHYANSAHMLDMLTQAQIRNFRFRMFTDSDHSITRRGGNREVYEYMALFLMEKWGKGGRRRGW</sequence>
<protein>
    <submittedName>
        <fullName evidence="1">Uncharacterized protein</fullName>
    </submittedName>
</protein>
<evidence type="ECO:0000313" key="2">
    <source>
        <dbReference type="Proteomes" id="UP000790709"/>
    </source>
</evidence>
<dbReference type="EMBL" id="MU266552">
    <property type="protein sequence ID" value="KAH7920909.1"/>
    <property type="molecule type" value="Genomic_DNA"/>
</dbReference>
<evidence type="ECO:0000313" key="1">
    <source>
        <dbReference type="EMBL" id="KAH7920909.1"/>
    </source>
</evidence>
<comment type="caution">
    <text evidence="1">The sequence shown here is derived from an EMBL/GenBank/DDBJ whole genome shotgun (WGS) entry which is preliminary data.</text>
</comment>
<accession>A0ACB8B5T2</accession>
<proteinExistence type="predicted"/>
<organism evidence="1 2">
    <name type="scientific">Leucogyrophana mollusca</name>
    <dbReference type="NCBI Taxonomy" id="85980"/>
    <lineage>
        <taxon>Eukaryota</taxon>
        <taxon>Fungi</taxon>
        <taxon>Dikarya</taxon>
        <taxon>Basidiomycota</taxon>
        <taxon>Agaricomycotina</taxon>
        <taxon>Agaricomycetes</taxon>
        <taxon>Agaricomycetidae</taxon>
        <taxon>Boletales</taxon>
        <taxon>Boletales incertae sedis</taxon>
        <taxon>Leucogyrophana</taxon>
    </lineage>
</organism>
<reference evidence="1" key="1">
    <citation type="journal article" date="2021" name="New Phytol.">
        <title>Evolutionary innovations through gain and loss of genes in the ectomycorrhizal Boletales.</title>
        <authorList>
            <person name="Wu G."/>
            <person name="Miyauchi S."/>
            <person name="Morin E."/>
            <person name="Kuo A."/>
            <person name="Drula E."/>
            <person name="Varga T."/>
            <person name="Kohler A."/>
            <person name="Feng B."/>
            <person name="Cao Y."/>
            <person name="Lipzen A."/>
            <person name="Daum C."/>
            <person name="Hundley H."/>
            <person name="Pangilinan J."/>
            <person name="Johnson J."/>
            <person name="Barry K."/>
            <person name="LaButti K."/>
            <person name="Ng V."/>
            <person name="Ahrendt S."/>
            <person name="Min B."/>
            <person name="Choi I.G."/>
            <person name="Park H."/>
            <person name="Plett J.M."/>
            <person name="Magnuson J."/>
            <person name="Spatafora J.W."/>
            <person name="Nagy L.G."/>
            <person name="Henrissat B."/>
            <person name="Grigoriev I.V."/>
            <person name="Yang Z.L."/>
            <person name="Xu J."/>
            <person name="Martin F.M."/>
        </authorList>
    </citation>
    <scope>NUCLEOTIDE SEQUENCE</scope>
    <source>
        <strain evidence="1">KUC20120723A-06</strain>
    </source>
</reference>
<keyword evidence="2" id="KW-1185">Reference proteome</keyword>